<evidence type="ECO:0000313" key="2">
    <source>
        <dbReference type="Proteomes" id="UP000018144"/>
    </source>
</evidence>
<proteinExistence type="predicted"/>
<dbReference type="AlphaFoldDB" id="U4L6W8"/>
<organism evidence="1 2">
    <name type="scientific">Pyronema omphalodes (strain CBS 100304)</name>
    <name type="common">Pyronema confluens</name>
    <dbReference type="NCBI Taxonomy" id="1076935"/>
    <lineage>
        <taxon>Eukaryota</taxon>
        <taxon>Fungi</taxon>
        <taxon>Dikarya</taxon>
        <taxon>Ascomycota</taxon>
        <taxon>Pezizomycotina</taxon>
        <taxon>Pezizomycetes</taxon>
        <taxon>Pezizales</taxon>
        <taxon>Pyronemataceae</taxon>
        <taxon>Pyronema</taxon>
    </lineage>
</organism>
<evidence type="ECO:0000313" key="1">
    <source>
        <dbReference type="EMBL" id="CCX13134.1"/>
    </source>
</evidence>
<reference evidence="1 2" key="1">
    <citation type="journal article" date="2013" name="PLoS Genet.">
        <title>The genome and development-dependent transcriptomes of Pyronema confluens: a window into fungal evolution.</title>
        <authorList>
            <person name="Traeger S."/>
            <person name="Altegoer F."/>
            <person name="Freitag M."/>
            <person name="Gabaldon T."/>
            <person name="Kempken F."/>
            <person name="Kumar A."/>
            <person name="Marcet-Houben M."/>
            <person name="Poggeler S."/>
            <person name="Stajich J.E."/>
            <person name="Nowrousian M."/>
        </authorList>
    </citation>
    <scope>NUCLEOTIDE SEQUENCE [LARGE SCALE GENOMIC DNA]</scope>
    <source>
        <strain evidence="2">CBS 100304</strain>
        <tissue evidence="1">Vegetative mycelium</tissue>
    </source>
</reference>
<dbReference type="OrthoDB" id="1658288at2759"/>
<protein>
    <submittedName>
        <fullName evidence="1">Uncharacterized protein</fullName>
    </submittedName>
</protein>
<accession>U4L6W8</accession>
<dbReference type="Proteomes" id="UP000018144">
    <property type="component" value="Unassembled WGS sequence"/>
</dbReference>
<dbReference type="EMBL" id="HF935781">
    <property type="protein sequence ID" value="CCX13134.1"/>
    <property type="molecule type" value="Genomic_DNA"/>
</dbReference>
<name>U4L6W8_PYROM</name>
<keyword evidence="2" id="KW-1185">Reference proteome</keyword>
<sequence>MEECTIVSFYENKNTHAYAVERTQDGEMRRCGDPIRMVSRDSAICPLSENCNQIAIQEDHSKMVKFKSRTDPHYQRVYSQVKEMMEKHEAKLSDTSYTPIQTVAPKPYQMCLVQERL</sequence>
<gene>
    <name evidence="1" type="ORF">PCON_12727</name>
</gene>